<keyword evidence="14" id="KW-1208">Phospholipid metabolism</keyword>
<keyword evidence="7" id="KW-0808">Transferase</keyword>
<keyword evidence="9" id="KW-0677">Repeat</keyword>
<evidence type="ECO:0000256" key="8">
    <source>
        <dbReference type="ARBA" id="ARBA00022692"/>
    </source>
</evidence>
<name>A0ABS9VJS3_9SPHN</name>
<evidence type="ECO:0000259" key="17">
    <source>
        <dbReference type="PROSITE" id="PS50035"/>
    </source>
</evidence>
<sequence>MQPLQMILAGLLTLAEIAVLIRAILRPHREPASRLAWAVVIIVAPVVGLVAYLLLGEVRISLGRREKGRAIEAALHRPPGGDPRAREIDAGFYRAPFALSESINGLAPTSANEATLAADSNVAIREMVQDIDAAKETVHLLAYIWLDDCNGCLVRDALIRAAERGVKVRALADALGSRKFIRSKNWRELVASGGDFRVALPVGNPFWTFIRGRVDLRNHRKMLIIDNMIAWCGSQNVADPEFRIKPHYAPWVDVMSRWRGPVARHCQYLFVSDWMGDGGDDISGLLSAPTTAPVGGKITAQVIGTGPTVRYDAMPSCFSEFIHSAREELVVTTPYFVPDEQVLFALLAAARRGVRTVLVLPQRNDSRVVQATSRSYYEDLVHAGVNLLEYRCGLLHAKTMVADRKIGLIGSANLDRRSFELNFENNILFADEDFAAAIRARQDEYIADSDPVTQVDIDRFSIAARLWQNSVAMLSPIL</sequence>
<keyword evidence="8 16" id="KW-0812">Transmembrane</keyword>
<evidence type="ECO:0000256" key="15">
    <source>
        <dbReference type="NCBIfam" id="TIGR04265"/>
    </source>
</evidence>
<dbReference type="Pfam" id="PF13396">
    <property type="entry name" value="PLDc_N"/>
    <property type="match status" value="1"/>
</dbReference>
<keyword evidence="6" id="KW-0964">Secreted</keyword>
<comment type="caution">
    <text evidence="18">The sequence shown here is derived from an EMBL/GenBank/DDBJ whole genome shotgun (WGS) entry which is preliminary data.</text>
</comment>
<gene>
    <name evidence="18" type="primary">cls</name>
    <name evidence="18" type="ORF">LZ016_03850</name>
</gene>
<comment type="subcellular location">
    <subcellularLocation>
        <location evidence="3">Cell membrane</location>
        <topology evidence="3">Multi-pass membrane protein</topology>
    </subcellularLocation>
    <subcellularLocation>
        <location evidence="2">Secreted</location>
    </subcellularLocation>
</comment>
<dbReference type="Proteomes" id="UP001203058">
    <property type="component" value="Unassembled WGS sequence"/>
</dbReference>
<accession>A0ABS9VJS3</accession>
<evidence type="ECO:0000256" key="5">
    <source>
        <dbReference type="ARBA" id="ARBA00022516"/>
    </source>
</evidence>
<keyword evidence="11" id="KW-0443">Lipid metabolism</keyword>
<protein>
    <recommendedName>
        <fullName evidence="15">Cardiolipin synthase</fullName>
        <ecNumber evidence="15">2.7.8.-</ecNumber>
    </recommendedName>
</protein>
<dbReference type="InterPro" id="IPR025202">
    <property type="entry name" value="PLD-like_dom"/>
</dbReference>
<evidence type="ECO:0000256" key="14">
    <source>
        <dbReference type="ARBA" id="ARBA00023264"/>
    </source>
</evidence>
<evidence type="ECO:0000256" key="1">
    <source>
        <dbReference type="ARBA" id="ARBA00003145"/>
    </source>
</evidence>
<evidence type="ECO:0000256" key="3">
    <source>
        <dbReference type="ARBA" id="ARBA00004651"/>
    </source>
</evidence>
<dbReference type="SUPFAM" id="SSF56024">
    <property type="entry name" value="Phospholipase D/nuclease"/>
    <property type="match status" value="2"/>
</dbReference>
<reference evidence="18 19" key="1">
    <citation type="submission" date="2022-03" db="EMBL/GenBank/DDBJ databases">
        <authorList>
            <person name="Jo J.-H."/>
            <person name="Im W.-T."/>
        </authorList>
    </citation>
    <scope>NUCLEOTIDE SEQUENCE [LARGE SCALE GENOMIC DNA]</scope>
    <source>
        <strain evidence="18 19">SM33</strain>
    </source>
</reference>
<evidence type="ECO:0000256" key="10">
    <source>
        <dbReference type="ARBA" id="ARBA00022989"/>
    </source>
</evidence>
<evidence type="ECO:0000256" key="9">
    <source>
        <dbReference type="ARBA" id="ARBA00022737"/>
    </source>
</evidence>
<feature type="transmembrane region" description="Helical" evidence="16">
    <location>
        <begin position="6"/>
        <end position="25"/>
    </location>
</feature>
<dbReference type="PROSITE" id="PS50035">
    <property type="entry name" value="PLD"/>
    <property type="match status" value="2"/>
</dbReference>
<evidence type="ECO:0000313" key="18">
    <source>
        <dbReference type="EMBL" id="MCH8615238.1"/>
    </source>
</evidence>
<evidence type="ECO:0000256" key="7">
    <source>
        <dbReference type="ARBA" id="ARBA00022679"/>
    </source>
</evidence>
<keyword evidence="13" id="KW-0594">Phospholipid biosynthesis</keyword>
<evidence type="ECO:0000256" key="16">
    <source>
        <dbReference type="SAM" id="Phobius"/>
    </source>
</evidence>
<keyword evidence="12 16" id="KW-0472">Membrane</keyword>
<dbReference type="EC" id="2.7.8.-" evidence="15"/>
<dbReference type="PANTHER" id="PTHR21248">
    <property type="entry name" value="CARDIOLIPIN SYNTHASE"/>
    <property type="match status" value="1"/>
</dbReference>
<dbReference type="InterPro" id="IPR027379">
    <property type="entry name" value="CLS_N"/>
</dbReference>
<dbReference type="Pfam" id="PF13091">
    <property type="entry name" value="PLDc_2"/>
    <property type="match status" value="2"/>
</dbReference>
<evidence type="ECO:0000256" key="12">
    <source>
        <dbReference type="ARBA" id="ARBA00023136"/>
    </source>
</evidence>
<feature type="domain" description="PLD phosphodiesterase" evidence="17">
    <location>
        <begin position="391"/>
        <end position="418"/>
    </location>
</feature>
<dbReference type="EMBL" id="JAKZHW010000001">
    <property type="protein sequence ID" value="MCH8615238.1"/>
    <property type="molecule type" value="Genomic_DNA"/>
</dbReference>
<dbReference type="Gene3D" id="3.30.870.10">
    <property type="entry name" value="Endonuclease Chain A"/>
    <property type="match status" value="2"/>
</dbReference>
<dbReference type="SMART" id="SM00155">
    <property type="entry name" value="PLDc"/>
    <property type="match status" value="2"/>
</dbReference>
<organism evidence="18 19">
    <name type="scientific">Sphingomonas telluris</name>
    <dbReference type="NCBI Taxonomy" id="2907998"/>
    <lineage>
        <taxon>Bacteria</taxon>
        <taxon>Pseudomonadati</taxon>
        <taxon>Pseudomonadota</taxon>
        <taxon>Alphaproteobacteria</taxon>
        <taxon>Sphingomonadales</taxon>
        <taxon>Sphingomonadaceae</taxon>
        <taxon>Sphingomonas</taxon>
    </lineage>
</organism>
<dbReference type="NCBIfam" id="TIGR04265">
    <property type="entry name" value="bac_cardiolipin"/>
    <property type="match status" value="1"/>
</dbReference>
<dbReference type="PANTHER" id="PTHR21248:SF22">
    <property type="entry name" value="PHOSPHOLIPASE D"/>
    <property type="match status" value="1"/>
</dbReference>
<keyword evidence="4" id="KW-1003">Cell membrane</keyword>
<evidence type="ECO:0000256" key="6">
    <source>
        <dbReference type="ARBA" id="ARBA00022525"/>
    </source>
</evidence>
<dbReference type="CDD" id="cd09158">
    <property type="entry name" value="PLDc_EcCLS_like_2"/>
    <property type="match status" value="1"/>
</dbReference>
<feature type="transmembrane region" description="Helical" evidence="16">
    <location>
        <begin position="37"/>
        <end position="55"/>
    </location>
</feature>
<evidence type="ECO:0000256" key="4">
    <source>
        <dbReference type="ARBA" id="ARBA00022475"/>
    </source>
</evidence>
<evidence type="ECO:0000256" key="2">
    <source>
        <dbReference type="ARBA" id="ARBA00004613"/>
    </source>
</evidence>
<dbReference type="InterPro" id="IPR022924">
    <property type="entry name" value="Cardiolipin_synthase"/>
</dbReference>
<evidence type="ECO:0000256" key="11">
    <source>
        <dbReference type="ARBA" id="ARBA00023098"/>
    </source>
</evidence>
<feature type="domain" description="PLD phosphodiesterase" evidence="17">
    <location>
        <begin position="214"/>
        <end position="241"/>
    </location>
</feature>
<evidence type="ECO:0000313" key="19">
    <source>
        <dbReference type="Proteomes" id="UP001203058"/>
    </source>
</evidence>
<comment type="function">
    <text evidence="1">Could be a virulence factor.</text>
</comment>
<dbReference type="InterPro" id="IPR001736">
    <property type="entry name" value="PLipase_D/transphosphatidylase"/>
</dbReference>
<keyword evidence="10 16" id="KW-1133">Transmembrane helix</keyword>
<keyword evidence="5" id="KW-0444">Lipid biosynthesis</keyword>
<keyword evidence="19" id="KW-1185">Reference proteome</keyword>
<dbReference type="RefSeq" id="WP_241445962.1">
    <property type="nucleotide sequence ID" value="NZ_JAKZHW010000001.1"/>
</dbReference>
<evidence type="ECO:0000256" key="13">
    <source>
        <dbReference type="ARBA" id="ARBA00023209"/>
    </source>
</evidence>
<proteinExistence type="predicted"/>